<dbReference type="Gene3D" id="1.20.58.220">
    <property type="entry name" value="Phosphate transport system protein phou homolog 2, domain 2"/>
    <property type="match status" value="1"/>
</dbReference>
<evidence type="ECO:0000256" key="3">
    <source>
        <dbReference type="ARBA" id="ARBA00011738"/>
    </source>
</evidence>
<dbReference type="Pfam" id="PF01895">
    <property type="entry name" value="PhoU"/>
    <property type="match status" value="2"/>
</dbReference>
<dbReference type="EMBL" id="CP051775">
    <property type="protein sequence ID" value="QJE74868.1"/>
    <property type="molecule type" value="Genomic_DNA"/>
</dbReference>
<keyword evidence="4 8" id="KW-0813">Transport</keyword>
<evidence type="ECO:0000256" key="2">
    <source>
        <dbReference type="ARBA" id="ARBA00008107"/>
    </source>
</evidence>
<accession>A0A858RBS9</accession>
<evidence type="ECO:0000256" key="7">
    <source>
        <dbReference type="ARBA" id="ARBA00056181"/>
    </source>
</evidence>
<sequence>MQMGTLAVQQIDDSIQAMVRRDVEAAEAVMQRDAELDALERKVENQTIRLLALRQPMARDLRDIVGALRIASNLERIGDFAANVAKRSLALQSLPTVELTGSLAPIGRTVADMLKSVIQVYESDDLAGALAVRDRDEEVDRAYTALFRELLTYMMESPQRITACTHLLFAAKNLERIGDHATNIAETIVFRIQGRLPEEERHKGDDSSFTVLGTDRV</sequence>
<name>A0A858RBS9_9PROT</name>
<dbReference type="InterPro" id="IPR028366">
    <property type="entry name" value="PhoU"/>
</dbReference>
<evidence type="ECO:0000313" key="11">
    <source>
        <dbReference type="Proteomes" id="UP000501891"/>
    </source>
</evidence>
<dbReference type="KEGG" id="acru:HHL28_11690"/>
<comment type="similarity">
    <text evidence="2 8">Belongs to the PhoU family.</text>
</comment>
<evidence type="ECO:0000256" key="4">
    <source>
        <dbReference type="ARBA" id="ARBA00022448"/>
    </source>
</evidence>
<gene>
    <name evidence="10" type="primary">phoU</name>
    <name evidence="10" type="ORF">HHL28_11690</name>
</gene>
<feature type="domain" description="PhoU" evidence="9">
    <location>
        <begin position="2"/>
        <end position="87"/>
    </location>
</feature>
<dbReference type="PIRSF" id="PIRSF003107">
    <property type="entry name" value="PhoU"/>
    <property type="match status" value="1"/>
</dbReference>
<dbReference type="SUPFAM" id="SSF109755">
    <property type="entry name" value="PhoU-like"/>
    <property type="match status" value="1"/>
</dbReference>
<protein>
    <recommendedName>
        <fullName evidence="8">Phosphate-specific transport system accessory protein PhoU</fullName>
    </recommendedName>
</protein>
<organism evidence="10 11">
    <name type="scientific">Aerophototrophica crusticola</name>
    <dbReference type="NCBI Taxonomy" id="1709002"/>
    <lineage>
        <taxon>Bacteria</taxon>
        <taxon>Pseudomonadati</taxon>
        <taxon>Pseudomonadota</taxon>
        <taxon>Alphaproteobacteria</taxon>
        <taxon>Rhodospirillales</taxon>
        <taxon>Rhodospirillaceae</taxon>
        <taxon>Aerophototrophica</taxon>
    </lineage>
</organism>
<dbReference type="Proteomes" id="UP000501891">
    <property type="component" value="Chromosome"/>
</dbReference>
<dbReference type="GO" id="GO:0045936">
    <property type="term" value="P:negative regulation of phosphate metabolic process"/>
    <property type="evidence" value="ECO:0007669"/>
    <property type="project" value="InterPro"/>
</dbReference>
<keyword evidence="11" id="KW-1185">Reference proteome</keyword>
<feature type="domain" description="PhoU" evidence="9">
    <location>
        <begin position="106"/>
        <end position="187"/>
    </location>
</feature>
<comment type="subunit">
    <text evidence="3 8">Homodimer.</text>
</comment>
<dbReference type="AlphaFoldDB" id="A0A858RBS9"/>
<evidence type="ECO:0000256" key="1">
    <source>
        <dbReference type="ARBA" id="ARBA00004496"/>
    </source>
</evidence>
<evidence type="ECO:0000259" key="9">
    <source>
        <dbReference type="Pfam" id="PF01895"/>
    </source>
</evidence>
<evidence type="ECO:0000313" key="10">
    <source>
        <dbReference type="EMBL" id="QJE74868.1"/>
    </source>
</evidence>
<reference evidence="10" key="1">
    <citation type="submission" date="2020-04" db="EMBL/GenBank/DDBJ databases">
        <title>A desert anoxygenic phototrophic bacterium fixes CO2 using RubisCO under aerobic conditions.</title>
        <authorList>
            <person name="Tang K."/>
        </authorList>
    </citation>
    <scope>NUCLEOTIDE SEQUENCE [LARGE SCALE GENOMIC DNA]</scope>
    <source>
        <strain evidence="10">MIMtkB3</strain>
    </source>
</reference>
<keyword evidence="6 8" id="KW-0592">Phosphate transport</keyword>
<comment type="subcellular location">
    <subcellularLocation>
        <location evidence="1 8">Cytoplasm</location>
    </subcellularLocation>
</comment>
<comment type="function">
    <text evidence="7 8">Plays a role in the regulation of phosphate uptake.</text>
</comment>
<dbReference type="NCBIfam" id="TIGR02135">
    <property type="entry name" value="phoU_full"/>
    <property type="match status" value="1"/>
</dbReference>
<dbReference type="GO" id="GO:0030643">
    <property type="term" value="P:intracellular phosphate ion homeostasis"/>
    <property type="evidence" value="ECO:0007669"/>
    <property type="project" value="InterPro"/>
</dbReference>
<proteinExistence type="inferred from homology"/>
<evidence type="ECO:0000256" key="6">
    <source>
        <dbReference type="ARBA" id="ARBA00022592"/>
    </source>
</evidence>
<dbReference type="FunFam" id="1.20.58.220:FF:000004">
    <property type="entry name" value="Phosphate-specific transport system accessory protein PhoU"/>
    <property type="match status" value="1"/>
</dbReference>
<dbReference type="PANTHER" id="PTHR42930">
    <property type="entry name" value="PHOSPHATE-SPECIFIC TRANSPORT SYSTEM ACCESSORY PROTEIN PHOU"/>
    <property type="match status" value="1"/>
</dbReference>
<dbReference type="PANTHER" id="PTHR42930:SF3">
    <property type="entry name" value="PHOSPHATE-SPECIFIC TRANSPORT SYSTEM ACCESSORY PROTEIN PHOU"/>
    <property type="match status" value="1"/>
</dbReference>
<evidence type="ECO:0000256" key="8">
    <source>
        <dbReference type="PIRNR" id="PIRNR003107"/>
    </source>
</evidence>
<dbReference type="GO" id="GO:0006817">
    <property type="term" value="P:phosphate ion transport"/>
    <property type="evidence" value="ECO:0007669"/>
    <property type="project" value="UniProtKB-KW"/>
</dbReference>
<keyword evidence="5 8" id="KW-0963">Cytoplasm</keyword>
<dbReference type="InterPro" id="IPR026022">
    <property type="entry name" value="PhoU_dom"/>
</dbReference>
<dbReference type="InterPro" id="IPR038078">
    <property type="entry name" value="PhoU-like_sf"/>
</dbReference>
<dbReference type="GO" id="GO:0005737">
    <property type="term" value="C:cytoplasm"/>
    <property type="evidence" value="ECO:0007669"/>
    <property type="project" value="UniProtKB-SubCell"/>
</dbReference>
<evidence type="ECO:0000256" key="5">
    <source>
        <dbReference type="ARBA" id="ARBA00022490"/>
    </source>
</evidence>